<organism evidence="1 2">
    <name type="scientific">Colletotrichum truncatum</name>
    <name type="common">Anthracnose fungus</name>
    <name type="synonym">Colletotrichum capsici</name>
    <dbReference type="NCBI Taxonomy" id="5467"/>
    <lineage>
        <taxon>Eukaryota</taxon>
        <taxon>Fungi</taxon>
        <taxon>Dikarya</taxon>
        <taxon>Ascomycota</taxon>
        <taxon>Pezizomycotina</taxon>
        <taxon>Sordariomycetes</taxon>
        <taxon>Hypocreomycetidae</taxon>
        <taxon>Glomerellales</taxon>
        <taxon>Glomerellaceae</taxon>
        <taxon>Colletotrichum</taxon>
        <taxon>Colletotrichum truncatum species complex</taxon>
    </lineage>
</organism>
<proteinExistence type="predicted"/>
<evidence type="ECO:0000313" key="1">
    <source>
        <dbReference type="EMBL" id="KAL0942750.1"/>
    </source>
</evidence>
<name>A0ACC3ZFE6_COLTU</name>
<gene>
    <name evidence="1" type="ORF">CTRU02_200636</name>
</gene>
<reference evidence="1 2" key="1">
    <citation type="journal article" date="2020" name="Phytopathology">
        <title>Genome Sequence Resources of Colletotrichum truncatum, C. plurivorum, C. musicola, and C. sojae: Four Species Pathogenic to Soybean (Glycine max).</title>
        <authorList>
            <person name="Rogerio F."/>
            <person name="Boufleur T.R."/>
            <person name="Ciampi-Guillardi M."/>
            <person name="Sukno S.A."/>
            <person name="Thon M.R."/>
            <person name="Massola Junior N.S."/>
            <person name="Baroncelli R."/>
        </authorList>
    </citation>
    <scope>NUCLEOTIDE SEQUENCE [LARGE SCALE GENOMIC DNA]</scope>
    <source>
        <strain evidence="1 2">CMES1059</strain>
    </source>
</reference>
<dbReference type="Proteomes" id="UP000805649">
    <property type="component" value="Unassembled WGS sequence"/>
</dbReference>
<accession>A0ACC3ZFE6</accession>
<evidence type="ECO:0000313" key="2">
    <source>
        <dbReference type="Proteomes" id="UP000805649"/>
    </source>
</evidence>
<dbReference type="EMBL" id="VUJX02000001">
    <property type="protein sequence ID" value="KAL0942750.1"/>
    <property type="molecule type" value="Genomic_DNA"/>
</dbReference>
<protein>
    <submittedName>
        <fullName evidence="1">FAD binding domain protein</fullName>
    </submittedName>
</protein>
<keyword evidence="2" id="KW-1185">Reference proteome</keyword>
<comment type="caution">
    <text evidence="1">The sequence shown here is derived from an EMBL/GenBank/DDBJ whole genome shotgun (WGS) entry which is preliminary data.</text>
</comment>
<sequence length="499" mass="55560">MAHSTLLKQGKKMATKAASNAVKDVMNDNTKKKRKGSKDAIGRKDDPIDGVVRVAASVVGFVSEVVHYRRERKGPEGEDQSPERRKPQVVATTTPEKINEAIWKRDDTEQKTDAQMANSKTLKEPGDLAEAFLRRHPYHPARSNRLSSIELPVVVPQRRPMKRARGFVRAYTPVLADANIDQETFLDFIDTFNKALEPNPYLYAMNLAGLAGMATPEPFMLLVGVAVAFATDATMEAQSRTKSGKFLDRINAEFFMPRGLICLVTTWKPDATGDDQLLTAVDFEGRSVTAPPPKSDLVQKVKDMRQKTSSDEIMRRLQKQVQGRMKPSSGAFHSAQPAPLVFPSPEETLAAMNTHTSGKRKNAIDRGEIWLDDYMDRRAQAKWKEENSTFNVAKSLPKPEFRSRYADPNHPAASGDIVAFVTGGTWSTKGKVTPLGDKQVLSDKENVEPTEKIGSDKKKDKEGKSSSNGWTSLFQKDVLYLVIVNLPSEQEIADVMRRM</sequence>